<dbReference type="PANTHER" id="PTHR43221:SF2">
    <property type="entry name" value="PROTEASE HTPX HOMOLOG"/>
    <property type="match status" value="1"/>
</dbReference>
<organism evidence="14 15">
    <name type="scientific">Streptomyces coeruleorubidus</name>
    <dbReference type="NCBI Taxonomy" id="116188"/>
    <lineage>
        <taxon>Bacteria</taxon>
        <taxon>Bacillati</taxon>
        <taxon>Actinomycetota</taxon>
        <taxon>Actinomycetes</taxon>
        <taxon>Kitasatosporales</taxon>
        <taxon>Streptomycetaceae</taxon>
        <taxon>Streptomyces</taxon>
    </lineage>
</organism>
<evidence type="ECO:0000313" key="15">
    <source>
        <dbReference type="Proteomes" id="UP000326598"/>
    </source>
</evidence>
<feature type="transmembrane region" description="Helical" evidence="12">
    <location>
        <begin position="346"/>
        <end position="369"/>
    </location>
</feature>
<evidence type="ECO:0000256" key="7">
    <source>
        <dbReference type="ARBA" id="ARBA00022833"/>
    </source>
</evidence>
<evidence type="ECO:0000256" key="11">
    <source>
        <dbReference type="SAM" id="MobiDB-lite"/>
    </source>
</evidence>
<feature type="transmembrane region" description="Helical" evidence="12">
    <location>
        <begin position="708"/>
        <end position="730"/>
    </location>
</feature>
<dbReference type="RefSeq" id="WP_150479153.1">
    <property type="nucleotide sequence ID" value="NZ_BMTB01000017.1"/>
</dbReference>
<feature type="transmembrane region" description="Helical" evidence="12">
    <location>
        <begin position="381"/>
        <end position="401"/>
    </location>
</feature>
<dbReference type="GeneID" id="91422954"/>
<keyword evidence="6" id="KW-0378">Hydrolase</keyword>
<evidence type="ECO:0000256" key="6">
    <source>
        <dbReference type="ARBA" id="ARBA00022801"/>
    </source>
</evidence>
<dbReference type="Gene3D" id="3.30.2010.10">
    <property type="entry name" value="Metalloproteases ('zincins'), catalytic domain"/>
    <property type="match status" value="1"/>
</dbReference>
<feature type="domain" description="Peptidase M48" evidence="13">
    <location>
        <begin position="167"/>
        <end position="342"/>
    </location>
</feature>
<evidence type="ECO:0000256" key="2">
    <source>
        <dbReference type="ARBA" id="ARBA00022475"/>
    </source>
</evidence>
<dbReference type="EMBL" id="CP023694">
    <property type="protein sequence ID" value="QEV23510.1"/>
    <property type="molecule type" value="Genomic_DNA"/>
</dbReference>
<feature type="region of interest" description="Disordered" evidence="11">
    <location>
        <begin position="854"/>
        <end position="879"/>
    </location>
</feature>
<keyword evidence="4 12" id="KW-0812">Transmembrane</keyword>
<keyword evidence="2" id="KW-1003">Cell membrane</keyword>
<dbReference type="GO" id="GO:0046872">
    <property type="term" value="F:metal ion binding"/>
    <property type="evidence" value="ECO:0007669"/>
    <property type="project" value="UniProtKB-KW"/>
</dbReference>
<feature type="transmembrane region" description="Helical" evidence="12">
    <location>
        <begin position="624"/>
        <end position="646"/>
    </location>
</feature>
<evidence type="ECO:0000256" key="4">
    <source>
        <dbReference type="ARBA" id="ARBA00022692"/>
    </source>
</evidence>
<dbReference type="KEGG" id="scoe:CP976_04680"/>
<keyword evidence="7" id="KW-0862">Zinc</keyword>
<keyword evidence="5" id="KW-0479">Metal-binding</keyword>
<evidence type="ECO:0000256" key="1">
    <source>
        <dbReference type="ARBA" id="ARBA00001947"/>
    </source>
</evidence>
<evidence type="ECO:0000256" key="12">
    <source>
        <dbReference type="SAM" id="Phobius"/>
    </source>
</evidence>
<evidence type="ECO:0000256" key="5">
    <source>
        <dbReference type="ARBA" id="ARBA00022723"/>
    </source>
</evidence>
<feature type="transmembrane region" description="Helical" evidence="12">
    <location>
        <begin position="833"/>
        <end position="853"/>
    </location>
</feature>
<dbReference type="Proteomes" id="UP000326598">
    <property type="component" value="Chromosome"/>
</dbReference>
<feature type="transmembrane region" description="Helical" evidence="12">
    <location>
        <begin position="583"/>
        <end position="604"/>
    </location>
</feature>
<evidence type="ECO:0000313" key="14">
    <source>
        <dbReference type="EMBL" id="QEV23510.1"/>
    </source>
</evidence>
<protein>
    <recommendedName>
        <fullName evidence="13">Peptidase M48 domain-containing protein</fullName>
    </recommendedName>
</protein>
<dbReference type="AlphaFoldDB" id="A0A5J6HYP6"/>
<evidence type="ECO:0000256" key="3">
    <source>
        <dbReference type="ARBA" id="ARBA00022670"/>
    </source>
</evidence>
<sequence length="1037" mass="109770">MSTSPSVAATAPAHTGRYGLADTGPRFALLMTGVVASSVRMLDAVLAPDPNDTPGDPLGCLLAAGMDPDGRNLDNVLATMRHPEALAECMSGVPTVEYWKGMAATAALLAVAALVYWWQPRLRERWRRTVPAGALDTDGSLGTELRVLRELAGVASDVRFRVDPTRTSSGAVVYGRLGEYTVCLHAGLLVRRATDPEGFRAVVLHELAHIRNRDVEYASASTALWRTFVVLALLPYLWHEGTLLFDGLTGRTTSPFWPGVASMLTRSVLSGLLLVGLVHLARADLLRRRELYADARAVGSGASASAWAHRDRDSAVAASVRRVTALLRTHPSWAERRRALAEPGRLSGVGALAMLLVGVSGTVLVNIAGDVVPRASTSEGGAWLTTAFLAPVLYVSLARSVTAAQVSGRKESGLRSGFWLGCGLVLGEFANGKHGTDWLGPEPGFLLGLLLTAAVAAAWSAQCTRLALGLARTWLRRAAGLLNLLVTAVLLWGGLYWWYVVGWYQTMGVYSQVEEHRDMVRQVIPGSWEAFSLELSAIAQALPTLTTLNAGVLLLVAALLLWIFPLVLRVSTSAASGLRLRRTLGAGVAGGLLCWALLLAVNGFQHRRRPATWAERTGPYLFVHRWLLIAAVLAACLLTAAAVAALSRHLWLPRALAAVAVTQLFGYAAIFVMFSADGCLGPFSAFVDRCAWVPGAGWPFARRTVLNALTPAVLLAACAAVGGAGARGVAGRLVRQRRRQQEHAAWPGADGVTPGAPAAADGSTPHAPVENQGTSDTRVPADRTTPSVPTTADGTTPHAPAAADPTTPDAQVTPDKGAPHGPAAAPGPRWRRLAPAGAVVALVVPTLLLTAAAHSASTKSSSDKKVGASAMPGDTVTDAAPRARSAKIRAWQALAWLMHGGLDHFGAINKSAGEFSDALLAAMEKPGPNGKARVEKKEFHRICGTLVRRTEDAMAYFPVPDQGIQKKWSETLTALSHHAKTCRDATAPGDETYKTEAERSKAFTTSVEGVQKTTVALGELLTEVEKVALPANRRGDT</sequence>
<proteinExistence type="predicted"/>
<feature type="transmembrane region" description="Helical" evidence="12">
    <location>
        <begin position="550"/>
        <end position="571"/>
    </location>
</feature>
<feature type="compositionally biased region" description="Low complexity" evidence="11">
    <location>
        <begin position="789"/>
        <end position="830"/>
    </location>
</feature>
<keyword evidence="9" id="KW-0482">Metalloprotease</keyword>
<evidence type="ECO:0000256" key="9">
    <source>
        <dbReference type="ARBA" id="ARBA00023049"/>
    </source>
</evidence>
<feature type="transmembrane region" description="Helical" evidence="12">
    <location>
        <begin position="98"/>
        <end position="118"/>
    </location>
</feature>
<feature type="transmembrane region" description="Helical" evidence="12">
    <location>
        <begin position="655"/>
        <end position="676"/>
    </location>
</feature>
<feature type="region of interest" description="Disordered" evidence="11">
    <location>
        <begin position="735"/>
        <end position="830"/>
    </location>
</feature>
<feature type="transmembrane region" description="Helical" evidence="12">
    <location>
        <begin position="444"/>
        <end position="468"/>
    </location>
</feature>
<reference evidence="14 15" key="1">
    <citation type="submission" date="2017-09" db="EMBL/GenBank/DDBJ databases">
        <authorList>
            <person name="Lee N."/>
            <person name="Cho B.-K."/>
        </authorList>
    </citation>
    <scope>NUCLEOTIDE SEQUENCE [LARGE SCALE GENOMIC DNA]</scope>
    <source>
        <strain evidence="14 15">ATCC 13740</strain>
    </source>
</reference>
<comment type="cofactor">
    <cofactor evidence="1">
        <name>Zn(2+)</name>
        <dbReference type="ChEBI" id="CHEBI:29105"/>
    </cofactor>
</comment>
<feature type="transmembrane region" description="Helical" evidence="12">
    <location>
        <begin position="413"/>
        <end position="432"/>
    </location>
</feature>
<feature type="transmembrane region" description="Helical" evidence="12">
    <location>
        <begin position="258"/>
        <end position="281"/>
    </location>
</feature>
<evidence type="ECO:0000259" key="13">
    <source>
        <dbReference type="Pfam" id="PF01435"/>
    </source>
</evidence>
<dbReference type="GO" id="GO:0006508">
    <property type="term" value="P:proteolysis"/>
    <property type="evidence" value="ECO:0007669"/>
    <property type="project" value="UniProtKB-KW"/>
</dbReference>
<feature type="transmembrane region" description="Helical" evidence="12">
    <location>
        <begin position="217"/>
        <end position="238"/>
    </location>
</feature>
<keyword evidence="10 12" id="KW-0472">Membrane</keyword>
<dbReference type="Pfam" id="PF01435">
    <property type="entry name" value="Peptidase_M48"/>
    <property type="match status" value="1"/>
</dbReference>
<dbReference type="PANTHER" id="PTHR43221">
    <property type="entry name" value="PROTEASE HTPX"/>
    <property type="match status" value="1"/>
</dbReference>
<dbReference type="InterPro" id="IPR050083">
    <property type="entry name" value="HtpX_protease"/>
</dbReference>
<accession>A0A5J6HYP6</accession>
<dbReference type="InterPro" id="IPR001915">
    <property type="entry name" value="Peptidase_M48"/>
</dbReference>
<dbReference type="GO" id="GO:0004222">
    <property type="term" value="F:metalloendopeptidase activity"/>
    <property type="evidence" value="ECO:0007669"/>
    <property type="project" value="InterPro"/>
</dbReference>
<keyword evidence="8 12" id="KW-1133">Transmembrane helix</keyword>
<name>A0A5J6HYP6_STRC4</name>
<keyword evidence="3" id="KW-0645">Protease</keyword>
<evidence type="ECO:0000256" key="8">
    <source>
        <dbReference type="ARBA" id="ARBA00022989"/>
    </source>
</evidence>
<gene>
    <name evidence="14" type="ORF">CP976_04680</name>
</gene>
<feature type="transmembrane region" description="Helical" evidence="12">
    <location>
        <begin position="480"/>
        <end position="499"/>
    </location>
</feature>
<evidence type="ECO:0000256" key="10">
    <source>
        <dbReference type="ARBA" id="ARBA00023136"/>
    </source>
</evidence>